<dbReference type="Proteomes" id="UP000463224">
    <property type="component" value="Unassembled WGS sequence"/>
</dbReference>
<proteinExistence type="predicted"/>
<accession>A0A844QJN9</accession>
<gene>
    <name evidence="2" type="ORF">GN330_13310</name>
</gene>
<reference evidence="2 3" key="1">
    <citation type="submission" date="2019-12" db="EMBL/GenBank/DDBJ databases">
        <title>Nitratireductor arenosus sp. nov., Isolated from sea sand, Jeju island, South Korea.</title>
        <authorList>
            <person name="Kim W."/>
        </authorList>
    </citation>
    <scope>NUCLEOTIDE SEQUENCE [LARGE SCALE GENOMIC DNA]</scope>
    <source>
        <strain evidence="2 3">CAU 1489</strain>
    </source>
</reference>
<evidence type="ECO:0000256" key="1">
    <source>
        <dbReference type="SAM" id="SignalP"/>
    </source>
</evidence>
<dbReference type="RefSeq" id="WP_156713183.1">
    <property type="nucleotide sequence ID" value="NZ_WPHG01000003.1"/>
</dbReference>
<evidence type="ECO:0000313" key="3">
    <source>
        <dbReference type="Proteomes" id="UP000463224"/>
    </source>
</evidence>
<dbReference type="AlphaFoldDB" id="A0A844QJN9"/>
<keyword evidence="1" id="KW-0732">Signal</keyword>
<protein>
    <submittedName>
        <fullName evidence="2">Uncharacterized protein</fullName>
    </submittedName>
</protein>
<feature type="chain" id="PRO_5032686536" evidence="1">
    <location>
        <begin position="26"/>
        <end position="127"/>
    </location>
</feature>
<dbReference type="EMBL" id="WPHG01000003">
    <property type="protein sequence ID" value="MVA98223.1"/>
    <property type="molecule type" value="Genomic_DNA"/>
</dbReference>
<comment type="caution">
    <text evidence="2">The sequence shown here is derived from an EMBL/GenBank/DDBJ whole genome shotgun (WGS) entry which is preliminary data.</text>
</comment>
<keyword evidence="3" id="KW-1185">Reference proteome</keyword>
<name>A0A844QJN9_9HYPH</name>
<feature type="signal peptide" evidence="1">
    <location>
        <begin position="1"/>
        <end position="25"/>
    </location>
</feature>
<organism evidence="2 3">
    <name type="scientific">Nitratireductor arenosus</name>
    <dbReference type="NCBI Taxonomy" id="2682096"/>
    <lineage>
        <taxon>Bacteria</taxon>
        <taxon>Pseudomonadati</taxon>
        <taxon>Pseudomonadota</taxon>
        <taxon>Alphaproteobacteria</taxon>
        <taxon>Hyphomicrobiales</taxon>
        <taxon>Phyllobacteriaceae</taxon>
        <taxon>Nitratireductor</taxon>
    </lineage>
</organism>
<sequence>MAKTSNVRALASAAFLAAMTASVQAGPVAPLSGVGSPGLPLVSVQSCGWYVILGCHNRHADAAALVDELGGPLAGGGAGLHVLHTDDYPNFRDGYFCVGDGPYGSHGDAASIAWNEAVPDAYVKNGC</sequence>
<evidence type="ECO:0000313" key="2">
    <source>
        <dbReference type="EMBL" id="MVA98223.1"/>
    </source>
</evidence>